<dbReference type="PANTHER" id="PTHR42813:SF4">
    <property type="entry name" value="NADP-DEPENDENT ISOPROPANOL DEHYDROGENASE"/>
    <property type="match status" value="1"/>
</dbReference>
<dbReference type="RefSeq" id="XP_040673416.1">
    <property type="nucleotide sequence ID" value="XM_040815277.1"/>
</dbReference>
<evidence type="ECO:0008006" key="11">
    <source>
        <dbReference type="Google" id="ProtNLM"/>
    </source>
</evidence>
<dbReference type="InterPro" id="IPR011032">
    <property type="entry name" value="GroES-like_sf"/>
</dbReference>
<evidence type="ECO:0000256" key="2">
    <source>
        <dbReference type="ARBA" id="ARBA00008072"/>
    </source>
</evidence>
<sequence>MKALVYQGKNKCDLQDRPIPTIQSPTDAVVKMLHTTICGTDLHILKGDVPTAEPGLVLGHEGMGSIEKLGSAVTDLFVGDLVLVSCITACGVCSSCRQGLTSHCTSGGWALGNVIDGTQAEYVRIPHAASSLYKLPTNIDARAAVAFSDALPTGYECGTINANVQPGGRVAIVGAGPVGLSVLLTAKLYTPSLIVVIDKDDKRLAHATRLGADQTVNPTDKEAMETLDTLSGEHGFDSVIEAVGYPETFELCQRLVAPGGSIANVGVHGQQAQLALDRLWDHNITIRTRLVDTGTIPTLLRLYNSQKINPSQLLTHSYDFSDITQAYESFEKPSGGELKVHIKF</sequence>
<evidence type="ECO:0000256" key="1">
    <source>
        <dbReference type="ARBA" id="ARBA00001947"/>
    </source>
</evidence>
<dbReference type="VEuPathDB" id="FungiDB:ASPVEDRAFT_56964"/>
<dbReference type="Gene3D" id="3.40.50.720">
    <property type="entry name" value="NAD(P)-binding Rossmann-like Domain"/>
    <property type="match status" value="1"/>
</dbReference>
<dbReference type="PROSITE" id="PS00059">
    <property type="entry name" value="ADH_ZINC"/>
    <property type="match status" value="1"/>
</dbReference>
<organism evidence="9 10">
    <name type="scientific">Aspergillus versicolor CBS 583.65</name>
    <dbReference type="NCBI Taxonomy" id="1036611"/>
    <lineage>
        <taxon>Eukaryota</taxon>
        <taxon>Fungi</taxon>
        <taxon>Dikarya</taxon>
        <taxon>Ascomycota</taxon>
        <taxon>Pezizomycotina</taxon>
        <taxon>Eurotiomycetes</taxon>
        <taxon>Eurotiomycetidae</taxon>
        <taxon>Eurotiales</taxon>
        <taxon>Aspergillaceae</taxon>
        <taxon>Aspergillus</taxon>
        <taxon>Aspergillus subgen. Nidulantes</taxon>
    </lineage>
</organism>
<evidence type="ECO:0000256" key="6">
    <source>
        <dbReference type="RuleBase" id="RU361277"/>
    </source>
</evidence>
<dbReference type="InterPro" id="IPR013149">
    <property type="entry name" value="ADH-like_C"/>
</dbReference>
<feature type="domain" description="Alcohol dehydrogenase-like N-terminal" evidence="8">
    <location>
        <begin position="25"/>
        <end position="136"/>
    </location>
</feature>
<dbReference type="Pfam" id="PF08240">
    <property type="entry name" value="ADH_N"/>
    <property type="match status" value="1"/>
</dbReference>
<evidence type="ECO:0000313" key="9">
    <source>
        <dbReference type="EMBL" id="OJJ07654.1"/>
    </source>
</evidence>
<comment type="similarity">
    <text evidence="2 6">Belongs to the zinc-containing alcohol dehydrogenase family.</text>
</comment>
<dbReference type="GeneID" id="63730788"/>
<dbReference type="InterPro" id="IPR002328">
    <property type="entry name" value="ADH_Zn_CS"/>
</dbReference>
<reference evidence="10" key="1">
    <citation type="journal article" date="2017" name="Genome Biol.">
        <title>Comparative genomics reveals high biological diversity and specific adaptations in the industrially and medically important fungal genus Aspergillus.</title>
        <authorList>
            <person name="de Vries R.P."/>
            <person name="Riley R."/>
            <person name="Wiebenga A."/>
            <person name="Aguilar-Osorio G."/>
            <person name="Amillis S."/>
            <person name="Uchima C.A."/>
            <person name="Anderluh G."/>
            <person name="Asadollahi M."/>
            <person name="Askin M."/>
            <person name="Barry K."/>
            <person name="Battaglia E."/>
            <person name="Bayram O."/>
            <person name="Benocci T."/>
            <person name="Braus-Stromeyer S.A."/>
            <person name="Caldana C."/>
            <person name="Canovas D."/>
            <person name="Cerqueira G.C."/>
            <person name="Chen F."/>
            <person name="Chen W."/>
            <person name="Choi C."/>
            <person name="Clum A."/>
            <person name="Dos Santos R.A."/>
            <person name="Damasio A.R."/>
            <person name="Diallinas G."/>
            <person name="Emri T."/>
            <person name="Fekete E."/>
            <person name="Flipphi M."/>
            <person name="Freyberg S."/>
            <person name="Gallo A."/>
            <person name="Gournas C."/>
            <person name="Habgood R."/>
            <person name="Hainaut M."/>
            <person name="Harispe M.L."/>
            <person name="Henrissat B."/>
            <person name="Hilden K.S."/>
            <person name="Hope R."/>
            <person name="Hossain A."/>
            <person name="Karabika E."/>
            <person name="Karaffa L."/>
            <person name="Karanyi Z."/>
            <person name="Krasevec N."/>
            <person name="Kuo A."/>
            <person name="Kusch H."/>
            <person name="LaButti K."/>
            <person name="Lagendijk E.L."/>
            <person name="Lapidus A."/>
            <person name="Levasseur A."/>
            <person name="Lindquist E."/>
            <person name="Lipzen A."/>
            <person name="Logrieco A.F."/>
            <person name="MacCabe A."/>
            <person name="Maekelae M.R."/>
            <person name="Malavazi I."/>
            <person name="Melin P."/>
            <person name="Meyer V."/>
            <person name="Mielnichuk N."/>
            <person name="Miskei M."/>
            <person name="Molnar A.P."/>
            <person name="Mule G."/>
            <person name="Ngan C.Y."/>
            <person name="Orejas M."/>
            <person name="Orosz E."/>
            <person name="Ouedraogo J.P."/>
            <person name="Overkamp K.M."/>
            <person name="Park H.-S."/>
            <person name="Perrone G."/>
            <person name="Piumi F."/>
            <person name="Punt P.J."/>
            <person name="Ram A.F."/>
            <person name="Ramon A."/>
            <person name="Rauscher S."/>
            <person name="Record E."/>
            <person name="Riano-Pachon D.M."/>
            <person name="Robert V."/>
            <person name="Roehrig J."/>
            <person name="Ruller R."/>
            <person name="Salamov A."/>
            <person name="Salih N.S."/>
            <person name="Samson R.A."/>
            <person name="Sandor E."/>
            <person name="Sanguinetti M."/>
            <person name="Schuetze T."/>
            <person name="Sepcic K."/>
            <person name="Shelest E."/>
            <person name="Sherlock G."/>
            <person name="Sophianopoulou V."/>
            <person name="Squina F.M."/>
            <person name="Sun H."/>
            <person name="Susca A."/>
            <person name="Todd R.B."/>
            <person name="Tsang A."/>
            <person name="Unkles S.E."/>
            <person name="van de Wiele N."/>
            <person name="van Rossen-Uffink D."/>
            <person name="Oliveira J.V."/>
            <person name="Vesth T.C."/>
            <person name="Visser J."/>
            <person name="Yu J.-H."/>
            <person name="Zhou M."/>
            <person name="Andersen M.R."/>
            <person name="Archer D.B."/>
            <person name="Baker S.E."/>
            <person name="Benoit I."/>
            <person name="Brakhage A.A."/>
            <person name="Braus G.H."/>
            <person name="Fischer R."/>
            <person name="Frisvad J.C."/>
            <person name="Goldman G.H."/>
            <person name="Houbraken J."/>
            <person name="Oakley B."/>
            <person name="Pocsi I."/>
            <person name="Scazzocchio C."/>
            <person name="Seiboth B."/>
            <person name="vanKuyk P.A."/>
            <person name="Wortman J."/>
            <person name="Dyer P.S."/>
            <person name="Grigoriev I.V."/>
        </authorList>
    </citation>
    <scope>NUCLEOTIDE SEQUENCE [LARGE SCALE GENOMIC DNA]</scope>
    <source>
        <strain evidence="10">CBS 583.65</strain>
    </source>
</reference>
<evidence type="ECO:0000256" key="5">
    <source>
        <dbReference type="ARBA" id="ARBA00023002"/>
    </source>
</evidence>
<evidence type="ECO:0000259" key="7">
    <source>
        <dbReference type="Pfam" id="PF00107"/>
    </source>
</evidence>
<comment type="cofactor">
    <cofactor evidence="1 6">
        <name>Zn(2+)</name>
        <dbReference type="ChEBI" id="CHEBI:29105"/>
    </cofactor>
</comment>
<dbReference type="InterPro" id="IPR013154">
    <property type="entry name" value="ADH-like_N"/>
</dbReference>
<dbReference type="Pfam" id="PF00107">
    <property type="entry name" value="ADH_zinc_N"/>
    <property type="match status" value="1"/>
</dbReference>
<feature type="domain" description="Alcohol dehydrogenase-like C-terminal" evidence="7">
    <location>
        <begin position="177"/>
        <end position="303"/>
    </location>
</feature>
<protein>
    <recommendedName>
        <fullName evidence="11">Enoyl reductase (ER) domain-containing protein</fullName>
    </recommendedName>
</protein>
<dbReference type="AlphaFoldDB" id="A0A1L9Q1K6"/>
<dbReference type="GO" id="GO:0016491">
    <property type="term" value="F:oxidoreductase activity"/>
    <property type="evidence" value="ECO:0007669"/>
    <property type="project" value="UniProtKB-KW"/>
</dbReference>
<evidence type="ECO:0000256" key="3">
    <source>
        <dbReference type="ARBA" id="ARBA00022723"/>
    </source>
</evidence>
<dbReference type="CDD" id="cd08286">
    <property type="entry name" value="FDH_like_ADH2"/>
    <property type="match status" value="1"/>
</dbReference>
<evidence type="ECO:0000256" key="4">
    <source>
        <dbReference type="ARBA" id="ARBA00022833"/>
    </source>
</evidence>
<evidence type="ECO:0000259" key="8">
    <source>
        <dbReference type="Pfam" id="PF08240"/>
    </source>
</evidence>
<accession>A0A1L9Q1K6</accession>
<dbReference type="Gene3D" id="3.90.180.10">
    <property type="entry name" value="Medium-chain alcohol dehydrogenases, catalytic domain"/>
    <property type="match status" value="1"/>
</dbReference>
<proteinExistence type="inferred from homology"/>
<keyword evidence="5" id="KW-0560">Oxidoreductase</keyword>
<dbReference type="SUPFAM" id="SSF51735">
    <property type="entry name" value="NAD(P)-binding Rossmann-fold domains"/>
    <property type="match status" value="1"/>
</dbReference>
<dbReference type="GO" id="GO:0008270">
    <property type="term" value="F:zinc ion binding"/>
    <property type="evidence" value="ECO:0007669"/>
    <property type="project" value="InterPro"/>
</dbReference>
<dbReference type="STRING" id="1036611.A0A1L9Q1K6"/>
<dbReference type="OrthoDB" id="442947at2759"/>
<dbReference type="InterPro" id="IPR036291">
    <property type="entry name" value="NAD(P)-bd_dom_sf"/>
</dbReference>
<keyword evidence="10" id="KW-1185">Reference proteome</keyword>
<name>A0A1L9Q1K6_ASPVE</name>
<dbReference type="PANTHER" id="PTHR42813">
    <property type="entry name" value="ZINC-TYPE ALCOHOL DEHYDROGENASE-LIKE"/>
    <property type="match status" value="1"/>
</dbReference>
<dbReference type="EMBL" id="KV878137">
    <property type="protein sequence ID" value="OJJ07654.1"/>
    <property type="molecule type" value="Genomic_DNA"/>
</dbReference>
<evidence type="ECO:0000313" key="10">
    <source>
        <dbReference type="Proteomes" id="UP000184073"/>
    </source>
</evidence>
<dbReference type="Proteomes" id="UP000184073">
    <property type="component" value="Unassembled WGS sequence"/>
</dbReference>
<gene>
    <name evidence="9" type="ORF">ASPVEDRAFT_56964</name>
</gene>
<keyword evidence="4 6" id="KW-0862">Zinc</keyword>
<keyword evidence="3 6" id="KW-0479">Metal-binding</keyword>
<dbReference type="SUPFAM" id="SSF50129">
    <property type="entry name" value="GroES-like"/>
    <property type="match status" value="1"/>
</dbReference>